<organism evidence="2 3">
    <name type="scientific">Ancylomarina longa</name>
    <dbReference type="NCBI Taxonomy" id="2487017"/>
    <lineage>
        <taxon>Bacteria</taxon>
        <taxon>Pseudomonadati</taxon>
        <taxon>Bacteroidota</taxon>
        <taxon>Bacteroidia</taxon>
        <taxon>Marinilabiliales</taxon>
        <taxon>Marinifilaceae</taxon>
        <taxon>Ancylomarina</taxon>
    </lineage>
</organism>
<feature type="transmembrane region" description="Helical" evidence="1">
    <location>
        <begin position="16"/>
        <end position="35"/>
    </location>
</feature>
<proteinExistence type="predicted"/>
<evidence type="ECO:0000313" key="2">
    <source>
        <dbReference type="EMBL" id="RUT72966.1"/>
    </source>
</evidence>
<keyword evidence="1" id="KW-1133">Transmembrane helix</keyword>
<protein>
    <submittedName>
        <fullName evidence="2">Uncharacterized protein</fullName>
    </submittedName>
</protein>
<accession>A0A434AF10</accession>
<keyword evidence="1" id="KW-0812">Transmembrane</keyword>
<evidence type="ECO:0000256" key="1">
    <source>
        <dbReference type="SAM" id="Phobius"/>
    </source>
</evidence>
<comment type="caution">
    <text evidence="2">The sequence shown here is derived from an EMBL/GenBank/DDBJ whole genome shotgun (WGS) entry which is preliminary data.</text>
</comment>
<dbReference type="AlphaFoldDB" id="A0A434AF10"/>
<evidence type="ECO:0000313" key="3">
    <source>
        <dbReference type="Proteomes" id="UP000282985"/>
    </source>
</evidence>
<sequence>MIFVTVLSLFIEDHNLVVIFLYLIISNILFFAEILSQKIWRIADPDIIFASTFNGEWIYKMVV</sequence>
<dbReference type="Proteomes" id="UP000282985">
    <property type="component" value="Unassembled WGS sequence"/>
</dbReference>
<keyword evidence="3" id="KW-1185">Reference proteome</keyword>
<dbReference type="EMBL" id="RJJX01000033">
    <property type="protein sequence ID" value="RUT72966.1"/>
    <property type="molecule type" value="Genomic_DNA"/>
</dbReference>
<keyword evidence="1" id="KW-0472">Membrane</keyword>
<reference evidence="2 3" key="1">
    <citation type="submission" date="2018-11" db="EMBL/GenBank/DDBJ databases">
        <title>Parancylomarina longa gen. nov., sp. nov., isolated from sediments of southern Okinawa.</title>
        <authorList>
            <person name="Fu T."/>
        </authorList>
    </citation>
    <scope>NUCLEOTIDE SEQUENCE [LARGE SCALE GENOMIC DNA]</scope>
    <source>
        <strain evidence="2 3">T3-2 S1-C</strain>
    </source>
</reference>
<name>A0A434AF10_9BACT</name>
<gene>
    <name evidence="2" type="ORF">DLK05_15675</name>
</gene>